<keyword evidence="4" id="KW-0812">Transmembrane</keyword>
<dbReference type="GO" id="GO:0048471">
    <property type="term" value="C:perinuclear region of cytoplasm"/>
    <property type="evidence" value="ECO:0007669"/>
    <property type="project" value="TreeGrafter"/>
</dbReference>
<keyword evidence="4" id="KW-0472">Membrane</keyword>
<dbReference type="GO" id="GO:0005829">
    <property type="term" value="C:cytosol"/>
    <property type="evidence" value="ECO:0007669"/>
    <property type="project" value="TreeGrafter"/>
</dbReference>
<dbReference type="InterPro" id="IPR032675">
    <property type="entry name" value="LRR_dom_sf"/>
</dbReference>
<dbReference type="KEGG" id="wms:ID128_04325"/>
<dbReference type="Proteomes" id="UP000516514">
    <property type="component" value="Chromosome"/>
</dbReference>
<accession>A0A7L7YLC2</accession>
<evidence type="ECO:0000256" key="3">
    <source>
        <dbReference type="ARBA" id="ARBA00022737"/>
    </source>
</evidence>
<feature type="transmembrane region" description="Helical" evidence="4">
    <location>
        <begin position="411"/>
        <end position="430"/>
    </location>
</feature>
<dbReference type="AlphaFoldDB" id="A0A7L7YLC2"/>
<keyword evidence="4" id="KW-1133">Transmembrane helix</keyword>
<dbReference type="SUPFAM" id="SSF52047">
    <property type="entry name" value="RNI-like"/>
    <property type="match status" value="1"/>
</dbReference>
<dbReference type="SMART" id="SM00367">
    <property type="entry name" value="LRR_CC"/>
    <property type="match status" value="3"/>
</dbReference>
<dbReference type="Pfam" id="PF13516">
    <property type="entry name" value="LRR_6"/>
    <property type="match status" value="6"/>
</dbReference>
<feature type="transmembrane region" description="Helical" evidence="4">
    <location>
        <begin position="436"/>
        <end position="456"/>
    </location>
</feature>
<organism evidence="5 6">
    <name type="scientific">Candidatus Wolbachia massiliensis</name>
    <dbReference type="NCBI Taxonomy" id="1845000"/>
    <lineage>
        <taxon>Bacteria</taxon>
        <taxon>Pseudomonadati</taxon>
        <taxon>Pseudomonadota</taxon>
        <taxon>Alphaproteobacteria</taxon>
        <taxon>Rickettsiales</taxon>
        <taxon>Anaplasmataceae</taxon>
        <taxon>Wolbachieae</taxon>
        <taxon>Wolbachia</taxon>
    </lineage>
</organism>
<dbReference type="EMBL" id="CP061738">
    <property type="protein sequence ID" value="QOD38033.1"/>
    <property type="molecule type" value="Genomic_DNA"/>
</dbReference>
<reference evidence="5 6" key="1">
    <citation type="submission" date="2020-09" db="EMBL/GenBank/DDBJ databases">
        <title>An Earliest Endosymbiont, Wolbachia massiliensis sp. nov., Strain PL13 From the Bed Bug (Cimex hemipterius), Type strain of a New supergroup T.</title>
        <authorList>
            <person name="Laidoudi Y."/>
            <person name="Levasseur A."/>
            <person name="Medkour H."/>
            <person name="Maaloum M."/>
            <person name="BenKhedher M."/>
            <person name="Sambou M."/>
            <person name="Bassene H."/>
            <person name="Davoust B."/>
            <person name="Fenollar F."/>
            <person name="Raoult D."/>
            <person name="Mediannikov O."/>
        </authorList>
    </citation>
    <scope>NUCLEOTIDE SEQUENCE [LARGE SCALE GENOMIC DNA]</scope>
    <source>
        <strain evidence="5 6">PL13</strain>
    </source>
</reference>
<dbReference type="GO" id="GO:0005096">
    <property type="term" value="F:GTPase activator activity"/>
    <property type="evidence" value="ECO:0007669"/>
    <property type="project" value="UniProtKB-KW"/>
</dbReference>
<dbReference type="GO" id="GO:0006913">
    <property type="term" value="P:nucleocytoplasmic transport"/>
    <property type="evidence" value="ECO:0007669"/>
    <property type="project" value="TreeGrafter"/>
</dbReference>
<keyword evidence="3" id="KW-0677">Repeat</keyword>
<dbReference type="PANTHER" id="PTHR24113:SF12">
    <property type="entry name" value="RAN GTPASE-ACTIVATING PROTEIN 1"/>
    <property type="match status" value="1"/>
</dbReference>
<keyword evidence="2" id="KW-0433">Leucine-rich repeat</keyword>
<evidence type="ECO:0000256" key="1">
    <source>
        <dbReference type="ARBA" id="ARBA00022468"/>
    </source>
</evidence>
<dbReference type="RefSeq" id="WP_191110855.1">
    <property type="nucleotide sequence ID" value="NZ_CP061738.1"/>
</dbReference>
<proteinExistence type="predicted"/>
<gene>
    <name evidence="5" type="ORF">ID128_04325</name>
</gene>
<sequence length="481" mass="51777">MTGRNIGDQGIIELSKLKNLTSLALSHDFISGERAKELAKFTGSTLLALVSNDISYEGAKELAKFKNINILIDNTVSAEGAEELAKLENIGTYIDNTVSLKNVKESAKPRSINPLTGNTKSAKRSARPTIDFNKYVRDDILSIQLCSTINISELVSFLQNKPDITSLNLADCNIGDEGAKELAELENITSLTLVGDSISDEGAKALAHGNFTCLTDLDLFDNNIGDKGAKALAHGNLTNLTYLDLSKNNIGDKGVKELTKLVNLIDLDLSKNNISDEGVKELAKLQNLNSLALSGNNISDKVVEKLLGQLKNLISCDLWDNDVDEEEEQRIKYAMLNYDPTIASSSNCSNGITKEPFPEGITDQLATVSDNKTVLNIGHKPSSTVQVLKQEQNSDKQPSGLNPHSAQKSKLPVIIASMLIVVGVVLGIAGAVYLEMLVGIIVGAVCCLISVIIYCYNRPSNSLENNNVQGLSGSAQNLTSR</sequence>
<keyword evidence="6" id="KW-1185">Reference proteome</keyword>
<dbReference type="GO" id="GO:0031267">
    <property type="term" value="F:small GTPase binding"/>
    <property type="evidence" value="ECO:0007669"/>
    <property type="project" value="TreeGrafter"/>
</dbReference>
<dbReference type="SMART" id="SM00368">
    <property type="entry name" value="LRR_RI"/>
    <property type="match status" value="4"/>
</dbReference>
<dbReference type="InterPro" id="IPR006553">
    <property type="entry name" value="Leu-rich_rpt_Cys-con_subtyp"/>
</dbReference>
<evidence type="ECO:0000313" key="5">
    <source>
        <dbReference type="EMBL" id="QOD38033.1"/>
    </source>
</evidence>
<name>A0A7L7YLC2_9RICK</name>
<keyword evidence="1" id="KW-0343">GTPase activation</keyword>
<evidence type="ECO:0000313" key="6">
    <source>
        <dbReference type="Proteomes" id="UP000516514"/>
    </source>
</evidence>
<dbReference type="Gene3D" id="3.80.10.10">
    <property type="entry name" value="Ribonuclease Inhibitor"/>
    <property type="match status" value="2"/>
</dbReference>
<protein>
    <submittedName>
        <fullName evidence="5">Uncharacterized protein</fullName>
    </submittedName>
</protein>
<dbReference type="InterPro" id="IPR001611">
    <property type="entry name" value="Leu-rich_rpt"/>
</dbReference>
<dbReference type="PANTHER" id="PTHR24113">
    <property type="entry name" value="RAN GTPASE-ACTIVATING PROTEIN 1"/>
    <property type="match status" value="1"/>
</dbReference>
<dbReference type="InterPro" id="IPR027038">
    <property type="entry name" value="RanGap"/>
</dbReference>
<evidence type="ECO:0000256" key="2">
    <source>
        <dbReference type="ARBA" id="ARBA00022614"/>
    </source>
</evidence>
<evidence type="ECO:0000256" key="4">
    <source>
        <dbReference type="SAM" id="Phobius"/>
    </source>
</evidence>